<accession>A0A0G0GA04</accession>
<dbReference type="EMBL" id="LBSX01000003">
    <property type="protein sequence ID" value="KKQ27948.1"/>
    <property type="molecule type" value="Genomic_DNA"/>
</dbReference>
<organism evidence="1 2">
    <name type="scientific">Candidatus Magasanikbacteria bacterium GW2011_GWC2_37_14</name>
    <dbReference type="NCBI Taxonomy" id="1619046"/>
    <lineage>
        <taxon>Bacteria</taxon>
        <taxon>Candidatus Magasanikiibacteriota</taxon>
    </lineage>
</organism>
<gene>
    <name evidence="1" type="ORF">US42_C0003G0005</name>
</gene>
<comment type="caution">
    <text evidence="1">The sequence shown here is derived from an EMBL/GenBank/DDBJ whole genome shotgun (WGS) entry which is preliminary data.</text>
</comment>
<dbReference type="Proteomes" id="UP000034849">
    <property type="component" value="Unassembled WGS sequence"/>
</dbReference>
<sequence>MPNPVKRAEGLAELALRFVAADGPGQAVEQGQHREGLKVGEPEATLDRGIRERAVVDPVHDHLRVFGLHHEVGVVGHGVAHLELTTFLDLETEGTSVGLDANGALVVTDVLLGPGALGDHLSQPHQSVPGLVVCLVHALVELDLRRLGIREVQVRSQQHGLVQEICGYLGLGHPEHVRDAAFTVVLEHQYQGDALDEDAGSGQTRGGAQLRRHERGLLGFHGHVHVASAIGRFAVLVGRREDGDGSGGRQDATMGQFQGRHLLEFAVRAVEGRGRHQHHATLGAEGADELAVEEGLEEGRELAVGLVVERDHAGGELQAGHVVQADHRPYDAFQVEAVRDDHQRCLHAATSSPSSRTTAPP</sequence>
<name>A0A0G0GA04_9BACT</name>
<dbReference type="AlphaFoldDB" id="A0A0G0GA04"/>
<proteinExistence type="predicted"/>
<evidence type="ECO:0000313" key="1">
    <source>
        <dbReference type="EMBL" id="KKQ27948.1"/>
    </source>
</evidence>
<evidence type="ECO:0000313" key="2">
    <source>
        <dbReference type="Proteomes" id="UP000034849"/>
    </source>
</evidence>
<protein>
    <submittedName>
        <fullName evidence="1">Uncharacterized protein</fullName>
    </submittedName>
</protein>
<reference evidence="1 2" key="1">
    <citation type="journal article" date="2015" name="Nature">
        <title>rRNA introns, odd ribosomes, and small enigmatic genomes across a large radiation of phyla.</title>
        <authorList>
            <person name="Brown C.T."/>
            <person name="Hug L.A."/>
            <person name="Thomas B.C."/>
            <person name="Sharon I."/>
            <person name="Castelle C.J."/>
            <person name="Singh A."/>
            <person name="Wilkins M.J."/>
            <person name="Williams K.H."/>
            <person name="Banfield J.F."/>
        </authorList>
    </citation>
    <scope>NUCLEOTIDE SEQUENCE [LARGE SCALE GENOMIC DNA]</scope>
</reference>